<sequence length="188" mass="22654">MVRTSDFQFENVGSIPSNPIMNNIKNITFNLSFVSLISPFISNNLKFLASSPINEKKIFLKQSYILLTWFYYLNFVENKKNTSNNLKIFTLPIKRKKFTLTKAPMAHKNWSKEQYKFEYYSFIISFKYQFKNENIINSFNNALLFIFITKKSFPQFETNLLFLKSINLFFNYKDKNYFNYFKFNFDKN</sequence>
<name>A0A7T0M4R0_HALGN</name>
<keyword evidence="1" id="KW-0689">Ribosomal protein</keyword>
<reference evidence="1" key="1">
    <citation type="submission" date="2020-05" db="EMBL/GenBank/DDBJ databases">
        <title>Characterization and comparative analysis of mitochondrial genomes of the highly differentiated ciliated protists shed light on the diversity and evolution of the linear molecular architecture.</title>
        <authorList>
            <person name="Zhang T."/>
            <person name="Li C."/>
            <person name="Zhang X."/>
            <person name="Wang C."/>
            <person name="Roger A.J."/>
            <person name="Song W."/>
            <person name="Gao F."/>
        </authorList>
    </citation>
    <scope>NUCLEOTIDE SEQUENCE</scope>
</reference>
<geneLocation type="mitochondrion" evidence="1"/>
<dbReference type="AlphaFoldDB" id="A0A7T0M4R0"/>
<keyword evidence="1" id="KW-0687">Ribonucleoprotein</keyword>
<accession>A0A7T0M4R0</accession>
<evidence type="ECO:0000313" key="1">
    <source>
        <dbReference type="EMBL" id="QPL16003.1"/>
    </source>
</evidence>
<dbReference type="GeneID" id="63661431"/>
<dbReference type="SUPFAM" id="SSF54999">
    <property type="entry name" value="Ribosomal protein S10"/>
    <property type="match status" value="1"/>
</dbReference>
<dbReference type="GO" id="GO:0005840">
    <property type="term" value="C:ribosome"/>
    <property type="evidence" value="ECO:0007669"/>
    <property type="project" value="UniProtKB-KW"/>
</dbReference>
<dbReference type="EMBL" id="MT471317">
    <property type="protein sequence ID" value="QPL16003.1"/>
    <property type="molecule type" value="Genomic_DNA"/>
</dbReference>
<proteinExistence type="predicted"/>
<keyword evidence="1" id="KW-0496">Mitochondrion</keyword>
<dbReference type="RefSeq" id="YP_010049598.1">
    <property type="nucleotide sequence ID" value="NC_054370.1"/>
</dbReference>
<protein>
    <submittedName>
        <fullName evidence="1">Ribosomal protein S10</fullName>
    </submittedName>
</protein>
<dbReference type="InterPro" id="IPR036838">
    <property type="entry name" value="Ribosomal_uS10_dom_sf"/>
</dbReference>
<organism evidence="1">
    <name type="scientific">Halteria grandinella</name>
    <dbReference type="NCBI Taxonomy" id="5974"/>
    <lineage>
        <taxon>Eukaryota</taxon>
        <taxon>Sar</taxon>
        <taxon>Alveolata</taxon>
        <taxon>Ciliophora</taxon>
        <taxon>Intramacronucleata</taxon>
        <taxon>Spirotrichea</taxon>
        <taxon>Stichotrichia</taxon>
        <taxon>Sporadotrichida</taxon>
        <taxon>Halteriidae</taxon>
        <taxon>Halteria</taxon>
    </lineage>
</organism>
<gene>
    <name evidence="1" type="primary">rps10</name>
</gene>